<dbReference type="OrthoDB" id="10040649at2759"/>
<proteinExistence type="predicted"/>
<evidence type="ECO:0000256" key="6">
    <source>
        <dbReference type="ARBA" id="ARBA00023180"/>
    </source>
</evidence>
<evidence type="ECO:0000259" key="9">
    <source>
        <dbReference type="PROSITE" id="PS50026"/>
    </source>
</evidence>
<dbReference type="FunFam" id="2.10.25.10:FF:000038">
    <property type="entry name" value="Fibrillin 2"/>
    <property type="match status" value="1"/>
</dbReference>
<keyword evidence="2" id="KW-0732">Signal</keyword>
<keyword evidence="4" id="KW-0106">Calcium</keyword>
<dbReference type="RefSeq" id="XP_016983632.1">
    <property type="nucleotide sequence ID" value="XM_017128143.1"/>
</dbReference>
<dbReference type="AlphaFoldDB" id="A0A6P4F8G5"/>
<name>A0A6P4F8G5_DRORH</name>
<sequence>MNIQVYWPRNHSLKVNDGKKNSTTEFHHINRVLLEAADRMVMQSDYRDIFHDVQLRNIFLEKDTLTATFLLQLSENSDENQLTSVFKKYLRQSNFSIGSTGLHPSQRRIKLLAFKDFDECGNENFNDCSINAHCFNLIGSYTCSCKEGYIDIADNALYQGRHCSDKTIGCDRCNYNGKCIKEPVDKGHQAITTCKCYSWYTGTKCQVNLKIIIIILFTSGTILSTLLLFLFLLINTKLQKHGNLKTRPLFTAASILHPSIIKSNDGETNSKFTENVKSTSKKKPNSVNNFKHLSLQEKRATRNCKVVSARNISNDFKTIREIEEYDFSHCSTDLSPDHKEQNDRSLTLMIPRAKFCIFQKAFLNYNANRSIIDNEQQNIMHKDDANILPCRPGLALNCKNHSKSSTLSDINIYRGISTKRSSLVSAGFEVSAVVTDKNVLEIPILHNMTSFNEAYDVDEDNAISLIEDANTMTERDLGSTFLLPHTHLYKPDKIPCDLAGIYSS</sequence>
<dbReference type="PROSITE" id="PS01187">
    <property type="entry name" value="EGF_CA"/>
    <property type="match status" value="1"/>
</dbReference>
<reference evidence="10" key="3">
    <citation type="submission" date="2025-05" db="UniProtKB">
        <authorList>
            <consortium name="EnsemblMetazoa"/>
        </authorList>
    </citation>
    <scope>IDENTIFICATION</scope>
</reference>
<organism evidence="13">
    <name type="scientific">Drosophila rhopaloa</name>
    <name type="common">Fruit fly</name>
    <dbReference type="NCBI Taxonomy" id="1041015"/>
    <lineage>
        <taxon>Eukaryota</taxon>
        <taxon>Metazoa</taxon>
        <taxon>Ecdysozoa</taxon>
        <taxon>Arthropoda</taxon>
        <taxon>Hexapoda</taxon>
        <taxon>Insecta</taxon>
        <taxon>Pterygota</taxon>
        <taxon>Neoptera</taxon>
        <taxon>Endopterygota</taxon>
        <taxon>Diptera</taxon>
        <taxon>Brachycera</taxon>
        <taxon>Muscomorpha</taxon>
        <taxon>Ephydroidea</taxon>
        <taxon>Drosophilidae</taxon>
        <taxon>Drosophila</taxon>
        <taxon>Sophophora</taxon>
    </lineage>
</organism>
<keyword evidence="8" id="KW-0472">Membrane</keyword>
<evidence type="ECO:0000256" key="7">
    <source>
        <dbReference type="PROSITE-ProRule" id="PRU00076"/>
    </source>
</evidence>
<feature type="domain" description="EGF-like" evidence="9">
    <location>
        <begin position="116"/>
        <end position="157"/>
    </location>
</feature>
<keyword evidence="5" id="KW-1015">Disulfide bond</keyword>
<keyword evidence="11" id="KW-1185">Reference proteome</keyword>
<dbReference type="InterPro" id="IPR049883">
    <property type="entry name" value="NOTCH1_EGF-like"/>
</dbReference>
<dbReference type="PANTHER" id="PTHR24039:SF28">
    <property type="entry name" value="EGF-LIKE DOMAIN-CONTAINING PROTEIN"/>
    <property type="match status" value="1"/>
</dbReference>
<evidence type="ECO:0000256" key="2">
    <source>
        <dbReference type="ARBA" id="ARBA00022729"/>
    </source>
</evidence>
<evidence type="ECO:0000256" key="4">
    <source>
        <dbReference type="ARBA" id="ARBA00022837"/>
    </source>
</evidence>
<reference evidence="11" key="1">
    <citation type="journal article" date="2021" name="Elife">
        <title>Highly contiguous assemblies of 101 drosophilid genomes.</title>
        <authorList>
            <person name="Kim B.Y."/>
            <person name="Wang J.R."/>
            <person name="Miller D.E."/>
            <person name="Barmina O."/>
            <person name="Delaney E."/>
            <person name="Thompson A."/>
            <person name="Comeault A.A."/>
            <person name="Peede D."/>
            <person name="D'Agostino E.R."/>
            <person name="Pelaez J."/>
            <person name="Aguilar J.M."/>
            <person name="Haji D."/>
            <person name="Matsunaga T."/>
            <person name="Armstrong E.E."/>
            <person name="Zych M."/>
            <person name="Ogawa Y."/>
            <person name="Stamenkovic-Radak M."/>
            <person name="Jelic M."/>
            <person name="Veselinovic M.S."/>
            <person name="Tanaskovic M."/>
            <person name="Eric P."/>
            <person name="Gao J.J."/>
            <person name="Katoh T.K."/>
            <person name="Toda M.J."/>
            <person name="Watabe H."/>
            <person name="Watada M."/>
            <person name="Davis J.S."/>
            <person name="Moyle L.C."/>
            <person name="Manoli G."/>
            <person name="Bertolini E."/>
            <person name="Kostal V."/>
            <person name="Hawley R.S."/>
            <person name="Takahashi A."/>
            <person name="Jones C.D."/>
            <person name="Price D.K."/>
            <person name="Whiteman N."/>
            <person name="Kopp A."/>
            <person name="Matute D.R."/>
            <person name="Petrov D.A."/>
        </authorList>
    </citation>
    <scope>NUCLEOTIDE SEQUENCE [LARGE SCALE GENOMIC DNA]</scope>
</reference>
<feature type="transmembrane region" description="Helical" evidence="8">
    <location>
        <begin position="211"/>
        <end position="234"/>
    </location>
</feature>
<dbReference type="PROSITE" id="PS50026">
    <property type="entry name" value="EGF_3"/>
    <property type="match status" value="1"/>
</dbReference>
<comment type="caution">
    <text evidence="7">Lacks conserved residue(s) required for the propagation of feature annotation.</text>
</comment>
<dbReference type="SMART" id="SM00181">
    <property type="entry name" value="EGF"/>
    <property type="match status" value="2"/>
</dbReference>
<dbReference type="PROSITE" id="PS00010">
    <property type="entry name" value="ASX_HYDROXYL"/>
    <property type="match status" value="1"/>
</dbReference>
<dbReference type="InterPro" id="IPR001881">
    <property type="entry name" value="EGF-like_Ca-bd_dom"/>
</dbReference>
<dbReference type="EnsemblMetazoa" id="XM_017128143.2">
    <property type="protein sequence ID" value="XP_016983632.1"/>
    <property type="gene ID" value="LOC108047790"/>
</dbReference>
<keyword evidence="1 7" id="KW-0245">EGF-like domain</keyword>
<reference evidence="12 13" key="2">
    <citation type="submission" date="2025-04" db="UniProtKB">
        <authorList>
            <consortium name="RefSeq"/>
        </authorList>
    </citation>
    <scope>IDENTIFICATION</scope>
</reference>
<dbReference type="InterPro" id="IPR000152">
    <property type="entry name" value="EGF-type_Asp/Asn_hydroxyl_site"/>
</dbReference>
<evidence type="ECO:0000313" key="11">
    <source>
        <dbReference type="Proteomes" id="UP001652680"/>
    </source>
</evidence>
<dbReference type="SMART" id="SM00179">
    <property type="entry name" value="EGF_CA"/>
    <property type="match status" value="1"/>
</dbReference>
<evidence type="ECO:0000256" key="3">
    <source>
        <dbReference type="ARBA" id="ARBA00022737"/>
    </source>
</evidence>
<protein>
    <submittedName>
        <fullName evidence="12 13">Uncharacterized protein LOC108047790 isoform X2</fullName>
    </submittedName>
</protein>
<dbReference type="PANTHER" id="PTHR24039">
    <property type="entry name" value="FIBRILLIN-RELATED"/>
    <property type="match status" value="1"/>
</dbReference>
<dbReference type="CDD" id="cd00054">
    <property type="entry name" value="EGF_CA"/>
    <property type="match status" value="1"/>
</dbReference>
<dbReference type="RefSeq" id="XP_016983633.1">
    <property type="nucleotide sequence ID" value="XM_017128144.1"/>
</dbReference>
<dbReference type="Proteomes" id="UP001652680">
    <property type="component" value="Unassembled WGS sequence"/>
</dbReference>
<evidence type="ECO:0000256" key="8">
    <source>
        <dbReference type="SAM" id="Phobius"/>
    </source>
</evidence>
<evidence type="ECO:0000313" key="13">
    <source>
        <dbReference type="RefSeq" id="XP_016983633.1"/>
    </source>
</evidence>
<evidence type="ECO:0000256" key="1">
    <source>
        <dbReference type="ARBA" id="ARBA00022536"/>
    </source>
</evidence>
<dbReference type="GeneID" id="108047790"/>
<dbReference type="SUPFAM" id="SSF57196">
    <property type="entry name" value="EGF/Laminin"/>
    <property type="match status" value="1"/>
</dbReference>
<keyword evidence="6" id="KW-0325">Glycoprotein</keyword>
<dbReference type="InterPro" id="IPR000742">
    <property type="entry name" value="EGF"/>
</dbReference>
<dbReference type="InterPro" id="IPR018097">
    <property type="entry name" value="EGF_Ca-bd_CS"/>
</dbReference>
<keyword evidence="8" id="KW-0812">Transmembrane</keyword>
<dbReference type="Pfam" id="PF07645">
    <property type="entry name" value="EGF_CA"/>
    <property type="match status" value="1"/>
</dbReference>
<dbReference type="EnsemblMetazoa" id="XM_017128144.2">
    <property type="protein sequence ID" value="XP_016983633.1"/>
    <property type="gene ID" value="LOC108047790"/>
</dbReference>
<accession>A0A6P4F8G5</accession>
<keyword evidence="8" id="KW-1133">Transmembrane helix</keyword>
<keyword evidence="3" id="KW-0677">Repeat</keyword>
<evidence type="ECO:0000256" key="5">
    <source>
        <dbReference type="ARBA" id="ARBA00023157"/>
    </source>
</evidence>
<dbReference type="Gene3D" id="2.10.25.10">
    <property type="entry name" value="Laminin"/>
    <property type="match status" value="1"/>
</dbReference>
<gene>
    <name evidence="12 13" type="primary">LOC108047790</name>
    <name evidence="10" type="synonym">108047790</name>
</gene>
<dbReference type="GO" id="GO:0005509">
    <property type="term" value="F:calcium ion binding"/>
    <property type="evidence" value="ECO:0007669"/>
    <property type="project" value="InterPro"/>
</dbReference>
<evidence type="ECO:0000313" key="10">
    <source>
        <dbReference type="EnsemblMetazoa" id="XP_016983632.1"/>
    </source>
</evidence>
<evidence type="ECO:0000313" key="12">
    <source>
        <dbReference type="RefSeq" id="XP_016983632.1"/>
    </source>
</evidence>